<protein>
    <submittedName>
        <fullName evidence="2">Uncharacterized protein</fullName>
    </submittedName>
</protein>
<proteinExistence type="predicted"/>
<dbReference type="Proteomes" id="UP000256838">
    <property type="component" value="Unassembled WGS sequence"/>
</dbReference>
<sequence length="89" mass="8760">MSTGSSKRHSEANHEEERIDHGVDETFPASDPPAVGGATRIDPKPSPKPGEGGASEDGGGSDDTPSDGSKSSAKSPAGDSDNGLSGIAG</sequence>
<accession>A0A3D8JY62</accession>
<dbReference type="RefSeq" id="WP_115534752.1">
    <property type="nucleotide sequence ID" value="NZ_QRGA01000009.1"/>
</dbReference>
<dbReference type="AlphaFoldDB" id="A0A3D8JY62"/>
<comment type="caution">
    <text evidence="2">The sequence shown here is derived from an EMBL/GenBank/DDBJ whole genome shotgun (WGS) entry which is preliminary data.</text>
</comment>
<feature type="compositionally biased region" description="Basic and acidic residues" evidence="1">
    <location>
        <begin position="8"/>
        <end position="24"/>
    </location>
</feature>
<evidence type="ECO:0000313" key="2">
    <source>
        <dbReference type="EMBL" id="RDU97565.1"/>
    </source>
</evidence>
<evidence type="ECO:0000256" key="1">
    <source>
        <dbReference type="SAM" id="MobiDB-lite"/>
    </source>
</evidence>
<evidence type="ECO:0000313" key="3">
    <source>
        <dbReference type="Proteomes" id="UP000256838"/>
    </source>
</evidence>
<dbReference type="OrthoDB" id="8718873at2"/>
<gene>
    <name evidence="2" type="ORF">DWV00_16920</name>
</gene>
<reference evidence="2 3" key="1">
    <citation type="submission" date="2018-08" db="EMBL/GenBank/DDBJ databases">
        <title>Paraburkholderia sp. DHOM06 isolated from forest soil.</title>
        <authorList>
            <person name="Gao Z.-H."/>
            <person name="Qiu L.-H."/>
        </authorList>
    </citation>
    <scope>NUCLEOTIDE SEQUENCE [LARGE SCALE GENOMIC DNA]</scope>
    <source>
        <strain evidence="2 3">DHOM06</strain>
    </source>
</reference>
<feature type="compositionally biased region" description="Low complexity" evidence="1">
    <location>
        <begin position="62"/>
        <end position="72"/>
    </location>
</feature>
<keyword evidence="3" id="KW-1185">Reference proteome</keyword>
<dbReference type="EMBL" id="QRGA01000009">
    <property type="protein sequence ID" value="RDU97565.1"/>
    <property type="molecule type" value="Genomic_DNA"/>
</dbReference>
<name>A0A3D8JY62_9BURK</name>
<feature type="region of interest" description="Disordered" evidence="1">
    <location>
        <begin position="1"/>
        <end position="89"/>
    </location>
</feature>
<organism evidence="2 3">
    <name type="scientific">Trinickia dinghuensis</name>
    <dbReference type="NCBI Taxonomy" id="2291023"/>
    <lineage>
        <taxon>Bacteria</taxon>
        <taxon>Pseudomonadati</taxon>
        <taxon>Pseudomonadota</taxon>
        <taxon>Betaproteobacteria</taxon>
        <taxon>Burkholderiales</taxon>
        <taxon>Burkholderiaceae</taxon>
        <taxon>Trinickia</taxon>
    </lineage>
</organism>